<dbReference type="Proteomes" id="UP000091820">
    <property type="component" value="Unassembled WGS sequence"/>
</dbReference>
<proteinExistence type="predicted"/>
<evidence type="ECO:0000313" key="3">
    <source>
        <dbReference type="Proteomes" id="UP000091820"/>
    </source>
</evidence>
<protein>
    <recommendedName>
        <fullName evidence="4">Protein three rows</fullName>
    </recommendedName>
</protein>
<feature type="region of interest" description="Disordered" evidence="1">
    <location>
        <begin position="1311"/>
        <end position="1334"/>
    </location>
</feature>
<name>A0A1A9X492_9MUSC</name>
<keyword evidence="3" id="KW-1185">Reference proteome</keyword>
<dbReference type="EnsemblMetazoa" id="GBRI043657-RA">
    <property type="protein sequence ID" value="GBRI043657-PA"/>
    <property type="gene ID" value="GBRI043657"/>
</dbReference>
<accession>A0A1A9X492</accession>
<reference evidence="3" key="1">
    <citation type="submission" date="2014-03" db="EMBL/GenBank/DDBJ databases">
        <authorList>
            <person name="Aksoy S."/>
            <person name="Warren W."/>
            <person name="Wilson R.K."/>
        </authorList>
    </citation>
    <scope>NUCLEOTIDE SEQUENCE [LARGE SCALE GENOMIC DNA]</scope>
    <source>
        <strain evidence="3">IAEA</strain>
    </source>
</reference>
<feature type="region of interest" description="Disordered" evidence="1">
    <location>
        <begin position="1371"/>
        <end position="1392"/>
    </location>
</feature>
<feature type="compositionally biased region" description="Basic and acidic residues" evidence="1">
    <location>
        <begin position="1313"/>
        <end position="1332"/>
    </location>
</feature>
<reference evidence="2" key="2">
    <citation type="submission" date="2020-05" db="UniProtKB">
        <authorList>
            <consortium name="EnsemblMetazoa"/>
        </authorList>
    </citation>
    <scope>IDENTIFICATION</scope>
    <source>
        <strain evidence="2">IAEA</strain>
    </source>
</reference>
<evidence type="ECO:0000256" key="1">
    <source>
        <dbReference type="SAM" id="MobiDB-lite"/>
    </source>
</evidence>
<evidence type="ECO:0000313" key="2">
    <source>
        <dbReference type="EnsemblMetazoa" id="GBRI043657-PA"/>
    </source>
</evidence>
<sequence length="1489" mass="174383">MDKDFQEELIGTQKQAIAAKQQIADLFEKFNKSEDLGAKNQLIFATKTLRTISRCEGKHLHIYSDILNNIFGTQLKPEASEKYWTIFVDYVRHIHYLFVDKKEYGQAWLTFKTISGYKSKVQTESVSKFFIKIYSYQLYLEIGRLEKDMLQAIEESKIVVKALSNIFQEMLQRNHEMNYQYLDILTNSLQWLMPISKVNKMSILYTALPKADVEAMFKSLFQLYASQRLTIKPTKQTFDKHLVECLEALHGLLQFDVATKLDFKLSLLLLKFYRSSSLLKTHEAIITFFQFFAEYMETLFSKNPAKDYKTIFYKRCNDLKTYFESNSKIYQSEAWFSQSIVIVSYVNTQLLNLLSQKIAEPRDYNALLELMAELVKSCASVNESRCCKVVCCSNVRKHLIIGFAQVALATHVIYAEFAEEKKETLWELLEEPNGRILDSILKNILFIVNYGFKVIKTMDCITPTCQDMQTLLTRFKQLTLKVQTDRQARTCVYLLELFLRIKQKISSKDWSCLLRRLYKMKLSFNSSPTSRELQMCFIASLVIHGQELDTTLIRSQINCFYASSENDQLQLQQHKKCLLALHRDFKSPLKPSLNLKEEKFLYWFDMQHITKYYKSNEILIQSLINFSPTQYDLVVAIRLSKLYSQTLKYVQELYAQLKEETRNRLEHLIYAHVCTLFVLEKCETRRNRPKLDSKEFLEDNLEQVLRRKEFETVSLKNELEQVELAIEAYQAFEIFYEKFDEEFISSDEALIDWELLTDDLKFLAQFLQSAGYLECSSRAWLLLYKCAVLVQDEYTALKGLTFICEYFDLIDEKKYLPCKSMEVEIKQHFPFLITSLNNINNITKRCQTTVFLAILHIAYYYARCSRYTHCQMLLQMAEEKHNSLIDRQGKYDLIKGNLDAIKIRLLWKHYDDKFKSRNQPANMLMNESLLRKIDEATGNFHEFVYISSGETLSHEILLITLTLDMAECLANRLCDNFLNSFFVTISSIALHSGLALRFVQILSLWTWINLQQEYAEKAQVKLKIMKYILGLKGFKELSKETKLTKDVMINKCKEIEQPPHPNLPMESVRKLVIIQDSSLRMDQLKPNPLATDCDLAAFFNKYIFKVMLLPAVSDVVEWSLFTVGCLTARLYFLCEDYEQLDTFYGQSYDWFQKRTNSFNKQYFKNIQLLSNQHYINYLRSQHQYNKAIKYLKDIIAHSKISNSKIDVVYKVNFELQLRSAEQEVEVYEGKHFNKWTTFKFNGSFEEKRSKAREIMREKALQEVIRLNSIKCYDIVKVEKISTYKIESNKSMERKDKAELIDLSDPIMLSASNKEQKEEYSKTSKRSKSEQRSNLELCTPNRTHCSYGKRLPKTATKLIVSSTDNSSTDLLCSSKENLNKPEKNQGVIKKRGRKPEMVKKLSAPVIVLQDSPNETDPPSSERISKGRSRLRRGATAINEVVNERSSQTSTRPRRQCRLLSDNHEKLEENKEKNLNMPLSSIRTSKLCRKL</sequence>
<evidence type="ECO:0008006" key="4">
    <source>
        <dbReference type="Google" id="ProtNLM"/>
    </source>
</evidence>
<organism evidence="2 3">
    <name type="scientific">Glossina brevipalpis</name>
    <dbReference type="NCBI Taxonomy" id="37001"/>
    <lineage>
        <taxon>Eukaryota</taxon>
        <taxon>Metazoa</taxon>
        <taxon>Ecdysozoa</taxon>
        <taxon>Arthropoda</taxon>
        <taxon>Hexapoda</taxon>
        <taxon>Insecta</taxon>
        <taxon>Pterygota</taxon>
        <taxon>Neoptera</taxon>
        <taxon>Endopterygota</taxon>
        <taxon>Diptera</taxon>
        <taxon>Brachycera</taxon>
        <taxon>Muscomorpha</taxon>
        <taxon>Hippoboscoidea</taxon>
        <taxon>Glossinidae</taxon>
        <taxon>Glossina</taxon>
    </lineage>
</organism>
<feature type="region of interest" description="Disordered" evidence="1">
    <location>
        <begin position="1408"/>
        <end position="1431"/>
    </location>
</feature>
<dbReference type="VEuPathDB" id="VectorBase:GBRI043657"/>